<organism evidence="3 4">
    <name type="scientific">Rubrivivax albus</name>
    <dbReference type="NCBI Taxonomy" id="2499835"/>
    <lineage>
        <taxon>Bacteria</taxon>
        <taxon>Pseudomonadati</taxon>
        <taxon>Pseudomonadota</taxon>
        <taxon>Betaproteobacteria</taxon>
        <taxon>Burkholderiales</taxon>
        <taxon>Sphaerotilaceae</taxon>
        <taxon>Rubrivivax</taxon>
    </lineage>
</organism>
<keyword evidence="4" id="KW-1185">Reference proteome</keyword>
<feature type="domain" description="Type 4 fimbrial biogenesis protein PilX N-terminal" evidence="2">
    <location>
        <begin position="17"/>
        <end position="68"/>
    </location>
</feature>
<keyword evidence="1" id="KW-0812">Transmembrane</keyword>
<evidence type="ECO:0000313" key="3">
    <source>
        <dbReference type="EMBL" id="RVT49725.1"/>
    </source>
</evidence>
<evidence type="ECO:0000313" key="4">
    <source>
        <dbReference type="Proteomes" id="UP000288178"/>
    </source>
</evidence>
<gene>
    <name evidence="3" type="ORF">ENE75_18965</name>
</gene>
<reference evidence="3 4" key="1">
    <citation type="submission" date="2019-01" db="EMBL/GenBank/DDBJ databases">
        <authorList>
            <person name="Chen W.-M."/>
        </authorList>
    </citation>
    <scope>NUCLEOTIDE SEQUENCE [LARGE SCALE GENOMIC DNA]</scope>
    <source>
        <strain evidence="3 4">ICH-3</strain>
    </source>
</reference>
<comment type="caution">
    <text evidence="3">The sequence shown here is derived from an EMBL/GenBank/DDBJ whole genome shotgun (WGS) entry which is preliminary data.</text>
</comment>
<keyword evidence="1" id="KW-0472">Membrane</keyword>
<feature type="transmembrane region" description="Helical" evidence="1">
    <location>
        <begin position="21"/>
        <end position="39"/>
    </location>
</feature>
<proteinExistence type="predicted"/>
<dbReference type="Proteomes" id="UP000288178">
    <property type="component" value="Unassembled WGS sequence"/>
</dbReference>
<dbReference type="EMBL" id="SACT01000007">
    <property type="protein sequence ID" value="RVT49725.1"/>
    <property type="molecule type" value="Genomic_DNA"/>
</dbReference>
<dbReference type="Pfam" id="PF14341">
    <property type="entry name" value="PilX_N"/>
    <property type="match status" value="1"/>
</dbReference>
<keyword evidence="1" id="KW-1133">Transmembrane helix</keyword>
<name>A0A437JS34_9BURK</name>
<protein>
    <submittedName>
        <fullName evidence="3">Fimbrial assembly protein</fullName>
    </submittedName>
</protein>
<dbReference type="AlphaFoldDB" id="A0A437JS34"/>
<sequence>MPGMRPTRTPYVGRRQRGVTTLIIVSVLFFILALVAAYTNRNMIFEQRTAGNQFRSTLAFEAVEAGVEWTLSMLNNGRIDDDCLSSDDAAQLSFRQRYLNMSADTGLVDPGPAFGADLGGTVWPSCVFNGADWTCSCPVNGDPALVEPVGAGVFPAFRVRFVRHVPQRPGLVWLEVNGCTRLDDTCLDFPAAPVAGEGRMRARVLVALKSALPAVPSAAITVLGDVDVPGGGTTLWAINGSAGSGGLAVMAGGSVDTDVSLGSSPGSPADRARVVSEADPSLVAAVFPPDAADARNRMFSNVFATTFDLYRDQAATLVLDCDPCGAADVREAAERHPGRILWLAGDASLDSGGGIGSPAAPVMLVVNGALALDVPLHGVVYSRGESLALSGAGGSIQGALIGEGDLDFESGSTLTVTHEAQTLNRLRWTHGTFVRVPGGWRDF</sequence>
<dbReference type="InterPro" id="IPR025746">
    <property type="entry name" value="PilX_N_dom"/>
</dbReference>
<accession>A0A437JS34</accession>
<evidence type="ECO:0000256" key="1">
    <source>
        <dbReference type="SAM" id="Phobius"/>
    </source>
</evidence>
<evidence type="ECO:0000259" key="2">
    <source>
        <dbReference type="Pfam" id="PF14341"/>
    </source>
</evidence>